<evidence type="ECO:0000256" key="3">
    <source>
        <dbReference type="ARBA" id="ARBA00022475"/>
    </source>
</evidence>
<dbReference type="InterPro" id="IPR003591">
    <property type="entry name" value="Leu-rich_rpt_typical-subtyp"/>
</dbReference>
<keyword evidence="10" id="KW-0472">Membrane</keyword>
<keyword evidence="3" id="KW-1003">Cell membrane</keyword>
<dbReference type="InterPro" id="IPR051432">
    <property type="entry name" value="KCNMA1_auxiliary"/>
</dbReference>
<evidence type="ECO:0000256" key="9">
    <source>
        <dbReference type="ARBA" id="ARBA00023065"/>
    </source>
</evidence>
<dbReference type="PROSITE" id="PS51450">
    <property type="entry name" value="LRR"/>
    <property type="match status" value="3"/>
</dbReference>
<organism evidence="14 15">
    <name type="scientific">Brachionus plicatilis</name>
    <name type="common">Marine rotifer</name>
    <name type="synonym">Brachionus muelleri</name>
    <dbReference type="NCBI Taxonomy" id="10195"/>
    <lineage>
        <taxon>Eukaryota</taxon>
        <taxon>Metazoa</taxon>
        <taxon>Spiralia</taxon>
        <taxon>Gnathifera</taxon>
        <taxon>Rotifera</taxon>
        <taxon>Eurotatoria</taxon>
        <taxon>Monogononta</taxon>
        <taxon>Pseudotrocha</taxon>
        <taxon>Ploima</taxon>
        <taxon>Brachionidae</taxon>
        <taxon>Brachionus</taxon>
    </lineage>
</organism>
<keyword evidence="7" id="KW-0677">Repeat</keyword>
<dbReference type="SUPFAM" id="SSF52058">
    <property type="entry name" value="L domain-like"/>
    <property type="match status" value="1"/>
</dbReference>
<dbReference type="InterPro" id="IPR001611">
    <property type="entry name" value="Leu-rich_rpt"/>
</dbReference>
<evidence type="ECO:0000256" key="7">
    <source>
        <dbReference type="ARBA" id="ARBA00022737"/>
    </source>
</evidence>
<keyword evidence="12" id="KW-0407">Ion channel</keyword>
<reference evidence="14 15" key="1">
    <citation type="journal article" date="2018" name="Sci. Rep.">
        <title>Genomic signatures of local adaptation to the degree of environmental predictability in rotifers.</title>
        <authorList>
            <person name="Franch-Gras L."/>
            <person name="Hahn C."/>
            <person name="Garcia-Roger E.M."/>
            <person name="Carmona M.J."/>
            <person name="Serra M."/>
            <person name="Gomez A."/>
        </authorList>
    </citation>
    <scope>NUCLEOTIDE SEQUENCE [LARGE SCALE GENOMIC DNA]</scope>
    <source>
        <strain evidence="14">HYR1</strain>
    </source>
</reference>
<feature type="chain" id="PRO_5017996337" evidence="13">
    <location>
        <begin position="17"/>
        <end position="404"/>
    </location>
</feature>
<keyword evidence="8" id="KW-1133">Transmembrane helix</keyword>
<dbReference type="InterPro" id="IPR032675">
    <property type="entry name" value="LRR_dom_sf"/>
</dbReference>
<dbReference type="GO" id="GO:0034220">
    <property type="term" value="P:monoatomic ion transmembrane transport"/>
    <property type="evidence" value="ECO:0007669"/>
    <property type="project" value="UniProtKB-KW"/>
</dbReference>
<evidence type="ECO:0000256" key="1">
    <source>
        <dbReference type="ARBA" id="ARBA00004162"/>
    </source>
</evidence>
<dbReference type="PANTHER" id="PTHR46473:SF10">
    <property type="entry name" value="LD45603P-RELATED"/>
    <property type="match status" value="1"/>
</dbReference>
<gene>
    <name evidence="14" type="ORF">BpHYR1_018546</name>
</gene>
<dbReference type="Proteomes" id="UP000276133">
    <property type="component" value="Unassembled WGS sequence"/>
</dbReference>
<dbReference type="STRING" id="10195.A0A3M7P9W6"/>
<dbReference type="Gene3D" id="3.80.10.10">
    <property type="entry name" value="Ribonuclease Inhibitor"/>
    <property type="match status" value="4"/>
</dbReference>
<dbReference type="SMART" id="SM00369">
    <property type="entry name" value="LRR_TYP"/>
    <property type="match status" value="9"/>
</dbReference>
<keyword evidence="11" id="KW-1015">Disulfide bond</keyword>
<dbReference type="Pfam" id="PF13855">
    <property type="entry name" value="LRR_8"/>
    <property type="match status" value="2"/>
</dbReference>
<keyword evidence="2" id="KW-0813">Transport</keyword>
<keyword evidence="9" id="KW-0406">Ion transport</keyword>
<keyword evidence="5" id="KW-0812">Transmembrane</keyword>
<evidence type="ECO:0000256" key="12">
    <source>
        <dbReference type="ARBA" id="ARBA00023303"/>
    </source>
</evidence>
<comment type="caution">
    <text evidence="14">The sequence shown here is derived from an EMBL/GenBank/DDBJ whole genome shotgun (WGS) entry which is preliminary data.</text>
</comment>
<dbReference type="GO" id="GO:0005886">
    <property type="term" value="C:plasma membrane"/>
    <property type="evidence" value="ECO:0007669"/>
    <property type="project" value="UniProtKB-SubCell"/>
</dbReference>
<dbReference type="EMBL" id="REGN01012390">
    <property type="protein sequence ID" value="RMZ95504.1"/>
    <property type="molecule type" value="Genomic_DNA"/>
</dbReference>
<dbReference type="SMART" id="SM00364">
    <property type="entry name" value="LRR_BAC"/>
    <property type="match status" value="5"/>
</dbReference>
<evidence type="ECO:0000256" key="8">
    <source>
        <dbReference type="ARBA" id="ARBA00022989"/>
    </source>
</evidence>
<evidence type="ECO:0000256" key="13">
    <source>
        <dbReference type="SAM" id="SignalP"/>
    </source>
</evidence>
<dbReference type="PRINTS" id="PR00019">
    <property type="entry name" value="LEURICHRPT"/>
</dbReference>
<dbReference type="PANTHER" id="PTHR46473">
    <property type="entry name" value="GH08155P"/>
    <property type="match status" value="1"/>
</dbReference>
<evidence type="ECO:0000256" key="4">
    <source>
        <dbReference type="ARBA" id="ARBA00022614"/>
    </source>
</evidence>
<evidence type="ECO:0000256" key="6">
    <source>
        <dbReference type="ARBA" id="ARBA00022729"/>
    </source>
</evidence>
<evidence type="ECO:0000256" key="2">
    <source>
        <dbReference type="ARBA" id="ARBA00022448"/>
    </source>
</evidence>
<keyword evidence="4" id="KW-0433">Leucine-rich repeat</keyword>
<evidence type="ECO:0000256" key="10">
    <source>
        <dbReference type="ARBA" id="ARBA00023136"/>
    </source>
</evidence>
<keyword evidence="15" id="KW-1185">Reference proteome</keyword>
<protein>
    <submittedName>
        <fullName evidence="14">Slit-like protein</fullName>
    </submittedName>
</protein>
<keyword evidence="6 13" id="KW-0732">Signal</keyword>
<dbReference type="OrthoDB" id="676979at2759"/>
<feature type="signal peptide" evidence="13">
    <location>
        <begin position="1"/>
        <end position="16"/>
    </location>
</feature>
<evidence type="ECO:0000313" key="14">
    <source>
        <dbReference type="EMBL" id="RMZ95504.1"/>
    </source>
</evidence>
<accession>A0A3M7P9W6</accession>
<evidence type="ECO:0000256" key="5">
    <source>
        <dbReference type="ARBA" id="ARBA00022692"/>
    </source>
</evidence>
<proteinExistence type="predicted"/>
<evidence type="ECO:0000256" key="11">
    <source>
        <dbReference type="ARBA" id="ARBA00023157"/>
    </source>
</evidence>
<sequence>MIKLLALICLLKSAFQLNIQPLFQDCEHTKNSDSNYKNIVVDIDCDGYDSNRTDQFPSRLISIHYQYRIKQLKISGFNLSKIPEKIFDRLLIEKLDLQQNNIQSISANTFQGIIGLEDLNLGENFLAKIPNQAFAPLDTLSTLILSKNRLSLIEPSGFSKLNSLKTLDLSYNQLTELNNAIFKPFEFTLETLFLSGNRLQILPDLNVMQELYYIDVSYNILSDLTDYGVPQKTKALILSNNRLEKIRKETFSMNYNMVFLDLTNNMISDIEQKSFENMINLRILRLGFNNLNFFPDLRHLVNLAELDLSNQNLRYLSEFALDRDDLPISTISRLDLSNNKIDSFDKKAFCSRTGPIQIEYLILDNNPMQKLDPCVFNQLKSSRLTIFFNSNNSSGMNNCDLIVT</sequence>
<dbReference type="Pfam" id="PF00560">
    <property type="entry name" value="LRR_1"/>
    <property type="match status" value="1"/>
</dbReference>
<evidence type="ECO:0000313" key="15">
    <source>
        <dbReference type="Proteomes" id="UP000276133"/>
    </source>
</evidence>
<dbReference type="AlphaFoldDB" id="A0A3M7P9W6"/>
<name>A0A3M7P9W6_BRAPC</name>
<comment type="subcellular location">
    <subcellularLocation>
        <location evidence="1">Cell membrane</location>
        <topology evidence="1">Single-pass membrane protein</topology>
    </subcellularLocation>
</comment>